<feature type="coiled-coil region" evidence="1">
    <location>
        <begin position="218"/>
        <end position="245"/>
    </location>
</feature>
<dbReference type="InterPro" id="IPR029024">
    <property type="entry name" value="TerB-like"/>
</dbReference>
<gene>
    <name evidence="3" type="ORF">CRECT_0969</name>
</gene>
<dbReference type="CDD" id="cd06257">
    <property type="entry name" value="DnaJ"/>
    <property type="match status" value="1"/>
</dbReference>
<dbReference type="InterPro" id="IPR050817">
    <property type="entry name" value="DjlA_DnaK_co-chaperone"/>
</dbReference>
<dbReference type="KEGG" id="crx:CRECT_0969"/>
<dbReference type="SUPFAM" id="SSF46565">
    <property type="entry name" value="Chaperone J-domain"/>
    <property type="match status" value="1"/>
</dbReference>
<organism evidence="3 4">
    <name type="scientific">Campylobacter rectus</name>
    <name type="common">Wolinella recta</name>
    <dbReference type="NCBI Taxonomy" id="203"/>
    <lineage>
        <taxon>Bacteria</taxon>
        <taxon>Pseudomonadati</taxon>
        <taxon>Campylobacterota</taxon>
        <taxon>Epsilonproteobacteria</taxon>
        <taxon>Campylobacterales</taxon>
        <taxon>Campylobacteraceae</taxon>
        <taxon>Campylobacter</taxon>
    </lineage>
</organism>
<dbReference type="EMBL" id="CP012543">
    <property type="protein sequence ID" value="QCD46638.1"/>
    <property type="molecule type" value="Genomic_DNA"/>
</dbReference>
<dbReference type="SMART" id="SM00271">
    <property type="entry name" value="DnaJ"/>
    <property type="match status" value="1"/>
</dbReference>
<dbReference type="InterPro" id="IPR007791">
    <property type="entry name" value="DjlA_N"/>
</dbReference>
<name>A0A6G5QLQ9_CAMRE</name>
<protein>
    <submittedName>
        <fullName evidence="3">DnaJ-like membrane chaperone protein (N-terminal terB-like domain)</fullName>
    </submittedName>
</protein>
<evidence type="ECO:0000313" key="3">
    <source>
        <dbReference type="EMBL" id="QCD46638.1"/>
    </source>
</evidence>
<dbReference type="InterPro" id="IPR001623">
    <property type="entry name" value="DnaJ_domain"/>
</dbReference>
<proteinExistence type="predicted"/>
<dbReference type="Gene3D" id="1.10.3680.10">
    <property type="entry name" value="TerB-like"/>
    <property type="match status" value="1"/>
</dbReference>
<evidence type="ECO:0000313" key="4">
    <source>
        <dbReference type="Proteomes" id="UP000502377"/>
    </source>
</evidence>
<dbReference type="AlphaFoldDB" id="A0A6G5QLQ9"/>
<dbReference type="PRINTS" id="PR00625">
    <property type="entry name" value="JDOMAIN"/>
</dbReference>
<reference evidence="3 4" key="1">
    <citation type="submission" date="2016-07" db="EMBL/GenBank/DDBJ databases">
        <title>Comparative genomics of the Campylobacter concisus group.</title>
        <authorList>
            <person name="Miller W.G."/>
            <person name="Yee E."/>
            <person name="Chapman M.H."/>
            <person name="Huynh S."/>
            <person name="Bono J.L."/>
            <person name="On S.L.W."/>
            <person name="StLeger J."/>
            <person name="Foster G."/>
            <person name="Parker C.T."/>
        </authorList>
    </citation>
    <scope>NUCLEOTIDE SEQUENCE [LARGE SCALE GENOMIC DNA]</scope>
    <source>
        <strain evidence="3 4">ATCC 33238</strain>
    </source>
</reference>
<dbReference type="PROSITE" id="PS50076">
    <property type="entry name" value="DNAJ_2"/>
    <property type="match status" value="1"/>
</dbReference>
<feature type="domain" description="J" evidence="2">
    <location>
        <begin position="183"/>
        <end position="247"/>
    </location>
</feature>
<evidence type="ECO:0000256" key="1">
    <source>
        <dbReference type="SAM" id="Coils"/>
    </source>
</evidence>
<sequence>MNFLFWFLIFCGIYYLVSNFSQNPANLGGSQKRAMFEEAKFLVSLLAKVAKSDGRVNELEARLISETLDDITLRLGNDAAMRAELKQIYNREKETVHNAYFIARQYKDRFRLSQDAAAAKISFLLNLAYIDGEFSKSEHNIIEQIASGFGLDEGIFEAILARFEAFYDQRQTRRNPYEMRTKSSYAVLGLKEGAPFDEVKKRYRELVKKYHPDILMGRGESEEMIERSTRKLQEINEAYEEIKASSANN</sequence>
<evidence type="ECO:0000259" key="2">
    <source>
        <dbReference type="PROSITE" id="PS50076"/>
    </source>
</evidence>
<accession>A0A6G5QLQ9</accession>
<dbReference type="Pfam" id="PF05099">
    <property type="entry name" value="TerB"/>
    <property type="match status" value="1"/>
</dbReference>
<dbReference type="Pfam" id="PF00226">
    <property type="entry name" value="DnaJ"/>
    <property type="match status" value="1"/>
</dbReference>
<keyword evidence="1" id="KW-0175">Coiled coil</keyword>
<dbReference type="RefSeq" id="WP_004320301.1">
    <property type="nucleotide sequence ID" value="NZ_CP012543.1"/>
</dbReference>
<dbReference type="Gene3D" id="1.10.287.110">
    <property type="entry name" value="DnaJ domain"/>
    <property type="match status" value="1"/>
</dbReference>
<dbReference type="InterPro" id="IPR036869">
    <property type="entry name" value="J_dom_sf"/>
</dbReference>
<dbReference type="Proteomes" id="UP000502377">
    <property type="component" value="Chromosome"/>
</dbReference>
<dbReference type="CDD" id="cd07316">
    <property type="entry name" value="terB_like_DjlA"/>
    <property type="match status" value="1"/>
</dbReference>
<dbReference type="PANTHER" id="PTHR24074">
    <property type="entry name" value="CO-CHAPERONE PROTEIN DJLA"/>
    <property type="match status" value="1"/>
</dbReference>